<evidence type="ECO:0000256" key="17">
    <source>
        <dbReference type="SAM" id="Coils"/>
    </source>
</evidence>
<keyword evidence="6 15" id="KW-0813">Transport</keyword>
<evidence type="ECO:0000256" key="1">
    <source>
        <dbReference type="ARBA" id="ARBA00003543"/>
    </source>
</evidence>
<accession>A0A0K6IUB6</accession>
<dbReference type="FunFam" id="1.20.5.440:FF:000001">
    <property type="entry name" value="ATP synthase epsilon chain"/>
    <property type="match status" value="1"/>
</dbReference>
<dbReference type="CDD" id="cd12152">
    <property type="entry name" value="F1-ATPase_delta"/>
    <property type="match status" value="1"/>
</dbReference>
<dbReference type="OrthoDB" id="9791445at2"/>
<gene>
    <name evidence="15" type="primary">atpC</name>
    <name evidence="20" type="ORF">Ga0061068_104115</name>
</gene>
<comment type="subcellular location">
    <subcellularLocation>
        <location evidence="2 15">Cell membrane</location>
        <topology evidence="2 15">Peripheral membrane protein</topology>
    </subcellularLocation>
</comment>
<protein>
    <recommendedName>
        <fullName evidence="5 15">ATP synthase epsilon chain</fullName>
    </recommendedName>
    <alternativeName>
        <fullName evidence="14 15">ATP synthase F1 sector epsilon subunit</fullName>
    </alternativeName>
    <alternativeName>
        <fullName evidence="13 15">F-ATPase epsilon subunit</fullName>
    </alternativeName>
</protein>
<dbReference type="NCBIfam" id="NF001847">
    <property type="entry name" value="PRK00571.1-4"/>
    <property type="match status" value="1"/>
</dbReference>
<dbReference type="NCBIfam" id="TIGR01216">
    <property type="entry name" value="ATP_synt_epsi"/>
    <property type="match status" value="1"/>
</dbReference>
<dbReference type="PANTHER" id="PTHR13822">
    <property type="entry name" value="ATP SYNTHASE DELTA/EPSILON CHAIN"/>
    <property type="match status" value="1"/>
</dbReference>
<evidence type="ECO:0000256" key="7">
    <source>
        <dbReference type="ARBA" id="ARBA00022475"/>
    </source>
</evidence>
<keyword evidence="9 15" id="KW-0406">Ion transport</keyword>
<dbReference type="InterPro" id="IPR001469">
    <property type="entry name" value="ATP_synth_F1_dsu/esu"/>
</dbReference>
<dbReference type="Pfam" id="PF02823">
    <property type="entry name" value="ATP-synt_DE_N"/>
    <property type="match status" value="1"/>
</dbReference>
<name>A0A0K6IUB6_9PROT</name>
<dbReference type="RefSeq" id="WP_055423310.1">
    <property type="nucleotide sequence ID" value="NZ_CYHH01000004.1"/>
</dbReference>
<evidence type="ECO:0000256" key="6">
    <source>
        <dbReference type="ARBA" id="ARBA00022448"/>
    </source>
</evidence>
<dbReference type="InterPro" id="IPR036771">
    <property type="entry name" value="ATPsynth_dsu/esu_N"/>
</dbReference>
<feature type="domain" description="ATP synthase F1 complex delta/epsilon subunit N-terminal" evidence="19">
    <location>
        <begin position="5"/>
        <end position="85"/>
    </location>
</feature>
<dbReference type="EMBL" id="CYHH01000004">
    <property type="protein sequence ID" value="CUB06932.1"/>
    <property type="molecule type" value="Genomic_DNA"/>
</dbReference>
<dbReference type="InterPro" id="IPR020546">
    <property type="entry name" value="ATP_synth_F1_dsu/esu_N"/>
</dbReference>
<comment type="similarity">
    <text evidence="3 15 16">Belongs to the ATPase epsilon chain family.</text>
</comment>
<dbReference type="Gene3D" id="2.60.15.10">
    <property type="entry name" value="F0F1 ATP synthase delta/epsilon subunit, N-terminal"/>
    <property type="match status" value="1"/>
</dbReference>
<dbReference type="HAMAP" id="MF_00530">
    <property type="entry name" value="ATP_synth_epsil_bac"/>
    <property type="match status" value="1"/>
</dbReference>
<dbReference type="SUPFAM" id="SSF51344">
    <property type="entry name" value="Epsilon subunit of F1F0-ATP synthase N-terminal domain"/>
    <property type="match status" value="1"/>
</dbReference>
<dbReference type="GO" id="GO:0046933">
    <property type="term" value="F:proton-transporting ATP synthase activity, rotational mechanism"/>
    <property type="evidence" value="ECO:0007669"/>
    <property type="project" value="UniProtKB-UniRule"/>
</dbReference>
<dbReference type="Proteomes" id="UP000182108">
    <property type="component" value="Unassembled WGS sequence"/>
</dbReference>
<evidence type="ECO:0000256" key="2">
    <source>
        <dbReference type="ARBA" id="ARBA00004202"/>
    </source>
</evidence>
<comment type="function">
    <text evidence="1 15">Produces ATP from ADP in the presence of a proton gradient across the membrane.</text>
</comment>
<feature type="coiled-coil region" evidence="17">
    <location>
        <begin position="93"/>
        <end position="136"/>
    </location>
</feature>
<proteinExistence type="inferred from homology"/>
<evidence type="ECO:0000256" key="14">
    <source>
        <dbReference type="ARBA" id="ARBA00031795"/>
    </source>
</evidence>
<evidence type="ECO:0000313" key="20">
    <source>
        <dbReference type="EMBL" id="CUB06932.1"/>
    </source>
</evidence>
<evidence type="ECO:0000256" key="13">
    <source>
        <dbReference type="ARBA" id="ARBA00030215"/>
    </source>
</evidence>
<keyword evidence="21" id="KW-1185">Reference proteome</keyword>
<evidence type="ECO:0000256" key="9">
    <source>
        <dbReference type="ARBA" id="ARBA00023065"/>
    </source>
</evidence>
<sequence length="146" mass="15845">MAMTVHVDVVSAEEQIFSGLAELVVLPGEAGELGVLPGHAPLLSRIRPGAVRIKVPDREEPEIIFVAGGMLEVQPSLVTVLADTAIRGRDLDEARAMEAKRRAEEALKDQQAKIDYARAQAELLEAVAQLQTIEQMKRLKNRVGGT</sequence>
<organism evidence="20 21">
    <name type="scientific">Tepidiphilus thermophilus</name>
    <dbReference type="NCBI Taxonomy" id="876478"/>
    <lineage>
        <taxon>Bacteria</taxon>
        <taxon>Pseudomonadati</taxon>
        <taxon>Pseudomonadota</taxon>
        <taxon>Hydrogenophilia</taxon>
        <taxon>Hydrogenophilales</taxon>
        <taxon>Hydrogenophilaceae</taxon>
        <taxon>Tepidiphilus</taxon>
    </lineage>
</organism>
<dbReference type="AlphaFoldDB" id="A0A0K6IUB6"/>
<evidence type="ECO:0000256" key="15">
    <source>
        <dbReference type="HAMAP-Rule" id="MF_00530"/>
    </source>
</evidence>
<evidence type="ECO:0000256" key="10">
    <source>
        <dbReference type="ARBA" id="ARBA00023136"/>
    </source>
</evidence>
<evidence type="ECO:0000256" key="11">
    <source>
        <dbReference type="ARBA" id="ARBA00023196"/>
    </source>
</evidence>
<evidence type="ECO:0000256" key="16">
    <source>
        <dbReference type="RuleBase" id="RU003656"/>
    </source>
</evidence>
<comment type="subunit">
    <text evidence="4 15 16">F-type ATPases have 2 components, CF(1) - the catalytic core - and CF(0) - the membrane proton channel. CF(1) has five subunits: alpha(3), beta(3), gamma(1), delta(1), epsilon(1). CF(0) has three main subunits: a, b and c.</text>
</comment>
<keyword evidence="8 15" id="KW-0375">Hydrogen ion transport</keyword>
<feature type="domain" description="ATP synthase epsilon subunit C-terminal" evidence="18">
    <location>
        <begin position="90"/>
        <end position="134"/>
    </location>
</feature>
<keyword evidence="7 15" id="KW-1003">Cell membrane</keyword>
<evidence type="ECO:0000259" key="19">
    <source>
        <dbReference type="Pfam" id="PF02823"/>
    </source>
</evidence>
<reference evidence="21" key="1">
    <citation type="submission" date="2015-08" db="EMBL/GenBank/DDBJ databases">
        <authorList>
            <person name="Babu N.S."/>
            <person name="Beckwith C.J."/>
            <person name="Beseler K.G."/>
            <person name="Brison A."/>
            <person name="Carone J.V."/>
            <person name="Caskin T.P."/>
            <person name="Diamond M."/>
            <person name="Durham M.E."/>
            <person name="Foxe J.M."/>
            <person name="Go M."/>
            <person name="Henderson B.A."/>
            <person name="Jones I.B."/>
            <person name="McGettigan J.A."/>
            <person name="Micheletti S.J."/>
            <person name="Nasrallah M.E."/>
            <person name="Ortiz D."/>
            <person name="Piller C.R."/>
            <person name="Privatt S.R."/>
            <person name="Schneider S.L."/>
            <person name="Sharp S."/>
            <person name="Smith T.C."/>
            <person name="Stanton J.D."/>
            <person name="Ullery H.E."/>
            <person name="Wilson R.J."/>
            <person name="Serrano M.G."/>
            <person name="Buck G."/>
            <person name="Lee V."/>
            <person name="Wang Y."/>
            <person name="Carvalho R."/>
            <person name="Voegtly L."/>
            <person name="Shi R."/>
            <person name="Duckworth R."/>
            <person name="Johnson A."/>
            <person name="Loviza R."/>
            <person name="Walstead R."/>
            <person name="Shah Z."/>
            <person name="Kiflezghi M."/>
            <person name="Wade K."/>
            <person name="Ball S.L."/>
            <person name="Bradley K.W."/>
            <person name="Asai D.J."/>
            <person name="Bowman C.A."/>
            <person name="Russell D.A."/>
            <person name="Pope W.H."/>
            <person name="Jacobs-Sera D."/>
            <person name="Hendrix R.W."/>
            <person name="Hatfull G.F."/>
        </authorList>
    </citation>
    <scope>NUCLEOTIDE SEQUENCE [LARGE SCALE GENOMIC DNA]</scope>
    <source>
        <strain evidence="21">JCM 19170</strain>
    </source>
</reference>
<dbReference type="PANTHER" id="PTHR13822:SF10">
    <property type="entry name" value="ATP SYNTHASE EPSILON CHAIN, CHLOROPLASTIC"/>
    <property type="match status" value="1"/>
</dbReference>
<keyword evidence="11 15" id="KW-0139">CF(1)</keyword>
<evidence type="ECO:0000256" key="12">
    <source>
        <dbReference type="ARBA" id="ARBA00023310"/>
    </source>
</evidence>
<evidence type="ECO:0000256" key="8">
    <source>
        <dbReference type="ARBA" id="ARBA00022781"/>
    </source>
</evidence>
<dbReference type="InterPro" id="IPR036794">
    <property type="entry name" value="ATP_F1_dsu/esu_C_sf"/>
</dbReference>
<keyword evidence="12 15" id="KW-0066">ATP synthesis</keyword>
<dbReference type="Pfam" id="PF00401">
    <property type="entry name" value="ATP-synt_DE"/>
    <property type="match status" value="1"/>
</dbReference>
<dbReference type="SUPFAM" id="SSF46604">
    <property type="entry name" value="Epsilon subunit of F1F0-ATP synthase C-terminal domain"/>
    <property type="match status" value="1"/>
</dbReference>
<dbReference type="GO" id="GO:0045259">
    <property type="term" value="C:proton-transporting ATP synthase complex"/>
    <property type="evidence" value="ECO:0007669"/>
    <property type="project" value="UniProtKB-KW"/>
</dbReference>
<keyword evidence="17" id="KW-0175">Coiled coil</keyword>
<dbReference type="FunFam" id="2.60.15.10:FF:000001">
    <property type="entry name" value="ATP synthase epsilon chain"/>
    <property type="match status" value="1"/>
</dbReference>
<evidence type="ECO:0000256" key="3">
    <source>
        <dbReference type="ARBA" id="ARBA00005712"/>
    </source>
</evidence>
<dbReference type="Gene3D" id="1.20.5.440">
    <property type="entry name" value="ATP synthase delta/epsilon subunit, C-terminal domain"/>
    <property type="match status" value="1"/>
</dbReference>
<evidence type="ECO:0000259" key="18">
    <source>
        <dbReference type="Pfam" id="PF00401"/>
    </source>
</evidence>
<evidence type="ECO:0000313" key="21">
    <source>
        <dbReference type="Proteomes" id="UP000182108"/>
    </source>
</evidence>
<evidence type="ECO:0000256" key="4">
    <source>
        <dbReference type="ARBA" id="ARBA00011648"/>
    </source>
</evidence>
<keyword evidence="10 15" id="KW-0472">Membrane</keyword>
<dbReference type="GO" id="GO:0005524">
    <property type="term" value="F:ATP binding"/>
    <property type="evidence" value="ECO:0007669"/>
    <property type="project" value="UniProtKB-UniRule"/>
</dbReference>
<evidence type="ECO:0000256" key="5">
    <source>
        <dbReference type="ARBA" id="ARBA00014480"/>
    </source>
</evidence>
<dbReference type="GO" id="GO:0005886">
    <property type="term" value="C:plasma membrane"/>
    <property type="evidence" value="ECO:0007669"/>
    <property type="project" value="UniProtKB-SubCell"/>
</dbReference>
<dbReference type="InterPro" id="IPR020547">
    <property type="entry name" value="ATP_synth_F1_esu_C"/>
</dbReference>